<name>A0A9P6N7U2_9BASI</name>
<evidence type="ECO:0000256" key="1">
    <source>
        <dbReference type="SAM" id="MobiDB-lite"/>
    </source>
</evidence>
<proteinExistence type="predicted"/>
<accession>A0A9P6N7U2</accession>
<comment type="caution">
    <text evidence="2">The sequence shown here is derived from an EMBL/GenBank/DDBJ whole genome shotgun (WGS) entry which is preliminary data.</text>
</comment>
<feature type="compositionally biased region" description="Polar residues" evidence="1">
    <location>
        <begin position="23"/>
        <end position="33"/>
    </location>
</feature>
<evidence type="ECO:0000313" key="3">
    <source>
        <dbReference type="Proteomes" id="UP000886653"/>
    </source>
</evidence>
<protein>
    <submittedName>
        <fullName evidence="2">Uncharacterized protein</fullName>
    </submittedName>
</protein>
<gene>
    <name evidence="2" type="ORF">CROQUDRAFT_101810</name>
</gene>
<keyword evidence="3" id="KW-1185">Reference proteome</keyword>
<dbReference type="AlphaFoldDB" id="A0A9P6N7U2"/>
<sequence>MNHDRKQGVHQATNELNKEAETHSLSSRPSAFHSTRWGQLVLDEAALCVTNTHAQSN</sequence>
<feature type="region of interest" description="Disordered" evidence="1">
    <location>
        <begin position="1"/>
        <end position="33"/>
    </location>
</feature>
<dbReference type="Proteomes" id="UP000886653">
    <property type="component" value="Unassembled WGS sequence"/>
</dbReference>
<evidence type="ECO:0000313" key="2">
    <source>
        <dbReference type="EMBL" id="KAG0139279.1"/>
    </source>
</evidence>
<organism evidence="2 3">
    <name type="scientific">Cronartium quercuum f. sp. fusiforme G11</name>
    <dbReference type="NCBI Taxonomy" id="708437"/>
    <lineage>
        <taxon>Eukaryota</taxon>
        <taxon>Fungi</taxon>
        <taxon>Dikarya</taxon>
        <taxon>Basidiomycota</taxon>
        <taxon>Pucciniomycotina</taxon>
        <taxon>Pucciniomycetes</taxon>
        <taxon>Pucciniales</taxon>
        <taxon>Coleosporiaceae</taxon>
        <taxon>Cronartium</taxon>
    </lineage>
</organism>
<reference evidence="2" key="1">
    <citation type="submission" date="2013-11" db="EMBL/GenBank/DDBJ databases">
        <title>Genome sequence of the fusiform rust pathogen reveals effectors for host alternation and coevolution with pine.</title>
        <authorList>
            <consortium name="DOE Joint Genome Institute"/>
            <person name="Smith K."/>
            <person name="Pendleton A."/>
            <person name="Kubisiak T."/>
            <person name="Anderson C."/>
            <person name="Salamov A."/>
            <person name="Aerts A."/>
            <person name="Riley R."/>
            <person name="Clum A."/>
            <person name="Lindquist E."/>
            <person name="Ence D."/>
            <person name="Campbell M."/>
            <person name="Kronenberg Z."/>
            <person name="Feau N."/>
            <person name="Dhillon B."/>
            <person name="Hamelin R."/>
            <person name="Burleigh J."/>
            <person name="Smith J."/>
            <person name="Yandell M."/>
            <person name="Nelson C."/>
            <person name="Grigoriev I."/>
            <person name="Davis J."/>
        </authorList>
    </citation>
    <scope>NUCLEOTIDE SEQUENCE</scope>
    <source>
        <strain evidence="2">G11</strain>
    </source>
</reference>
<dbReference type="EMBL" id="MU167652">
    <property type="protein sequence ID" value="KAG0139279.1"/>
    <property type="molecule type" value="Genomic_DNA"/>
</dbReference>